<evidence type="ECO:0000313" key="1">
    <source>
        <dbReference type="EMBL" id="MDT0479481.1"/>
    </source>
</evidence>
<evidence type="ECO:0000313" key="2">
    <source>
        <dbReference type="Proteomes" id="UP001183824"/>
    </source>
</evidence>
<gene>
    <name evidence="1" type="ORF">RNB18_04665</name>
</gene>
<dbReference type="EMBL" id="JAVREZ010000001">
    <property type="protein sequence ID" value="MDT0479481.1"/>
    <property type="molecule type" value="Genomic_DNA"/>
</dbReference>
<comment type="caution">
    <text evidence="1">The sequence shown here is derived from an EMBL/GenBank/DDBJ whole genome shotgun (WGS) entry which is preliminary data.</text>
</comment>
<dbReference type="RefSeq" id="WP_311712847.1">
    <property type="nucleotide sequence ID" value="NZ_JAVREZ010000001.1"/>
</dbReference>
<sequence>MSLVPSGSNAFARSRTGGLDLATADRLVYQQVFAQEFPRT</sequence>
<dbReference type="Proteomes" id="UP001183824">
    <property type="component" value="Unassembled WGS sequence"/>
</dbReference>
<accession>A0ABU2V1Q0</accession>
<proteinExistence type="predicted"/>
<keyword evidence="2" id="KW-1185">Reference proteome</keyword>
<name>A0ABU2V1Q0_9ACTN</name>
<organism evidence="1 2">
    <name type="scientific">Streptomyces doebereineriae</name>
    <dbReference type="NCBI Taxonomy" id="3075528"/>
    <lineage>
        <taxon>Bacteria</taxon>
        <taxon>Bacillati</taxon>
        <taxon>Actinomycetota</taxon>
        <taxon>Actinomycetes</taxon>
        <taxon>Kitasatosporales</taxon>
        <taxon>Streptomycetaceae</taxon>
        <taxon>Streptomyces</taxon>
    </lineage>
</organism>
<reference evidence="2" key="1">
    <citation type="submission" date="2023-07" db="EMBL/GenBank/DDBJ databases">
        <title>30 novel species of actinomycetes from the DSMZ collection.</title>
        <authorList>
            <person name="Nouioui I."/>
        </authorList>
    </citation>
    <scope>NUCLEOTIDE SEQUENCE [LARGE SCALE GENOMIC DNA]</scope>
    <source>
        <strain evidence="2">DSM 41640</strain>
    </source>
</reference>
<protein>
    <submittedName>
        <fullName evidence="1">Uncharacterized protein</fullName>
    </submittedName>
</protein>